<dbReference type="GO" id="GO:0005975">
    <property type="term" value="P:carbohydrate metabolic process"/>
    <property type="evidence" value="ECO:0007669"/>
    <property type="project" value="InterPro"/>
</dbReference>
<comment type="caution">
    <text evidence="3">The sequence shown here is derived from an EMBL/GenBank/DDBJ whole genome shotgun (WGS) entry which is preliminary data.</text>
</comment>
<feature type="domain" description="Mannosylglycerate hydrolase MGH1-like glycoside hydrolase" evidence="2">
    <location>
        <begin position="448"/>
        <end position="589"/>
    </location>
</feature>
<proteinExistence type="predicted"/>
<organism evidence="3 4">
    <name type="scientific">Sinomonas humi</name>
    <dbReference type="NCBI Taxonomy" id="1338436"/>
    <lineage>
        <taxon>Bacteria</taxon>
        <taxon>Bacillati</taxon>
        <taxon>Actinomycetota</taxon>
        <taxon>Actinomycetes</taxon>
        <taxon>Micrococcales</taxon>
        <taxon>Micrococcaceae</taxon>
        <taxon>Sinomonas</taxon>
    </lineage>
</organism>
<dbReference type="SUPFAM" id="SSF48208">
    <property type="entry name" value="Six-hairpin glycosidases"/>
    <property type="match status" value="1"/>
</dbReference>
<dbReference type="InterPro" id="IPR012341">
    <property type="entry name" value="6hp_glycosidase-like_sf"/>
</dbReference>
<dbReference type="InterPro" id="IPR032856">
    <property type="entry name" value="GDE_N_bis"/>
</dbReference>
<dbReference type="Proteomes" id="UP000030982">
    <property type="component" value="Unassembled WGS sequence"/>
</dbReference>
<dbReference type="InterPro" id="IPR054491">
    <property type="entry name" value="MGH1-like_GH"/>
</dbReference>
<evidence type="ECO:0000259" key="2">
    <source>
        <dbReference type="Pfam" id="PF22422"/>
    </source>
</evidence>
<feature type="domain" description="Putative glycogen debranching enzyme N-terminal" evidence="1">
    <location>
        <begin position="18"/>
        <end position="190"/>
    </location>
</feature>
<dbReference type="AlphaFoldDB" id="A0A0B2AH33"/>
<dbReference type="Pfam" id="PF22422">
    <property type="entry name" value="MGH1-like_GH"/>
    <property type="match status" value="1"/>
</dbReference>
<evidence type="ECO:0000313" key="4">
    <source>
        <dbReference type="Proteomes" id="UP000030982"/>
    </source>
</evidence>
<dbReference type="OrthoDB" id="9759959at2"/>
<dbReference type="Gene3D" id="1.50.10.10">
    <property type="match status" value="1"/>
</dbReference>
<dbReference type="Pfam" id="PF14742">
    <property type="entry name" value="GDE_N_bis"/>
    <property type="match status" value="1"/>
</dbReference>
<accession>A0A0B2AH33</accession>
<dbReference type="RefSeq" id="WP_043126730.1">
    <property type="nucleotide sequence ID" value="NZ_JTDL01000145.1"/>
</dbReference>
<evidence type="ECO:0000313" key="3">
    <source>
        <dbReference type="EMBL" id="KHL01058.1"/>
    </source>
</evidence>
<gene>
    <name evidence="3" type="ORF">LK10_18085</name>
</gene>
<dbReference type="STRING" id="1338436.LK10_18085"/>
<evidence type="ECO:0000259" key="1">
    <source>
        <dbReference type="Pfam" id="PF14742"/>
    </source>
</evidence>
<reference evidence="3 4" key="1">
    <citation type="submission" date="2014-09" db="EMBL/GenBank/DDBJ databases">
        <title>Genome sequence of Sinomonas sp. MUSC 117.</title>
        <authorList>
            <person name="Lee L.-H."/>
        </authorList>
    </citation>
    <scope>NUCLEOTIDE SEQUENCE [LARGE SCALE GENOMIC DNA]</scope>
    <source>
        <strain evidence="3 4">MUSC 117</strain>
    </source>
</reference>
<dbReference type="InterPro" id="IPR008928">
    <property type="entry name" value="6-hairpin_glycosidase_sf"/>
</dbReference>
<sequence>MPEKLQPFLHDLEVVLRAPTQAWSGRDGQIRAASPGNATVQGVMHSDVRVLSEAVLEVGGREPEPAGSWHDDDGRLVVVGLPRNLAAAWGDPVARIRRTRRVEPGVVEEEIEFSSATEEPVSADVSIRLAADLAPMEAVKSGIPTQPIAASEADGALSWSAGEVTAAVEAPGAVVDLSDPAHPVLRWSLTASASAPARVSWRVRAEDRIAVVVGAAGPAPIDWRGLRRPSDVRLARFLEQSLRDLDGLRMSLPDLERCEFLAAGAPWFFTLFGRDSLWAARFLLPLGTELAEGTLTALASFQGAKIDPESQEAPGKIMHELRRTALTLHGEKISLPPIYYGTVDATALWVCLLYDAWRSGMAVDAVERLLPHAERALAWIADGVLDGYLNYLDTTGHGLANQGWKDSADSVQFRDGRLAKGPISLCEVQGYAHEALVHGAELLEAFGHVGAQAGAAPAQLRDAAAALAERFRADFWLEDERGPYVAIALDGSGTPVDTVASNMGHLLGTGLLSADEEAIVARRLVDPELDSGYGLRTLATSSAGYWPLKYHGGSVWAHDTAIAILGLARSGHRDAAVQLGEGLLKAAESFDYRMPELHSGDSAAIATRALPYPSACRPQAWSAASAVVIADVLGELG</sequence>
<dbReference type="EMBL" id="JTDL01000145">
    <property type="protein sequence ID" value="KHL01058.1"/>
    <property type="molecule type" value="Genomic_DNA"/>
</dbReference>
<name>A0A0B2AH33_9MICC</name>
<keyword evidence="4" id="KW-1185">Reference proteome</keyword>
<protein>
    <submittedName>
        <fullName evidence="3">Amylo-alpha-1,6-glucosidase</fullName>
    </submittedName>
</protein>